<organism evidence="1 2">
    <name type="scientific">Plenodomus tracheiphilus IPT5</name>
    <dbReference type="NCBI Taxonomy" id="1408161"/>
    <lineage>
        <taxon>Eukaryota</taxon>
        <taxon>Fungi</taxon>
        <taxon>Dikarya</taxon>
        <taxon>Ascomycota</taxon>
        <taxon>Pezizomycotina</taxon>
        <taxon>Dothideomycetes</taxon>
        <taxon>Pleosporomycetidae</taxon>
        <taxon>Pleosporales</taxon>
        <taxon>Pleosporineae</taxon>
        <taxon>Leptosphaeriaceae</taxon>
        <taxon>Plenodomus</taxon>
    </lineage>
</organism>
<feature type="non-terminal residue" evidence="1">
    <location>
        <position position="157"/>
    </location>
</feature>
<name>A0A6A7AT24_9PLEO</name>
<feature type="non-terminal residue" evidence="1">
    <location>
        <position position="1"/>
    </location>
</feature>
<dbReference type="EMBL" id="MU006337">
    <property type="protein sequence ID" value="KAF2846193.1"/>
    <property type="molecule type" value="Genomic_DNA"/>
</dbReference>
<reference evidence="1" key="1">
    <citation type="submission" date="2020-01" db="EMBL/GenBank/DDBJ databases">
        <authorList>
            <consortium name="DOE Joint Genome Institute"/>
            <person name="Haridas S."/>
            <person name="Albert R."/>
            <person name="Binder M."/>
            <person name="Bloem J."/>
            <person name="Labutti K."/>
            <person name="Salamov A."/>
            <person name="Andreopoulos B."/>
            <person name="Baker S.E."/>
            <person name="Barry K."/>
            <person name="Bills G."/>
            <person name="Bluhm B.H."/>
            <person name="Cannon C."/>
            <person name="Castanera R."/>
            <person name="Culley D.E."/>
            <person name="Daum C."/>
            <person name="Ezra D."/>
            <person name="Gonzalez J.B."/>
            <person name="Henrissat B."/>
            <person name="Kuo A."/>
            <person name="Liang C."/>
            <person name="Lipzen A."/>
            <person name="Lutzoni F."/>
            <person name="Magnuson J."/>
            <person name="Mondo S."/>
            <person name="Nolan M."/>
            <person name="Ohm R."/>
            <person name="Pangilinan J."/>
            <person name="Park H.-J."/>
            <person name="Ramirez L."/>
            <person name="Alfaro M."/>
            <person name="Sun H."/>
            <person name="Tritt A."/>
            <person name="Yoshinaga Y."/>
            <person name="Zwiers L.-H."/>
            <person name="Turgeon B.G."/>
            <person name="Goodwin S.B."/>
            <person name="Spatafora J.W."/>
            <person name="Crous P.W."/>
            <person name="Grigoriev I.V."/>
        </authorList>
    </citation>
    <scope>NUCLEOTIDE SEQUENCE</scope>
    <source>
        <strain evidence="1">IPT5</strain>
    </source>
</reference>
<evidence type="ECO:0000313" key="2">
    <source>
        <dbReference type="Proteomes" id="UP000799423"/>
    </source>
</evidence>
<proteinExistence type="predicted"/>
<evidence type="ECO:0000313" key="1">
    <source>
        <dbReference type="EMBL" id="KAF2846193.1"/>
    </source>
</evidence>
<gene>
    <name evidence="1" type="ORF">T440DRAFT_375790</name>
</gene>
<protein>
    <submittedName>
        <fullName evidence="1">Uncharacterized protein</fullName>
    </submittedName>
</protein>
<dbReference type="Proteomes" id="UP000799423">
    <property type="component" value="Unassembled WGS sequence"/>
</dbReference>
<dbReference type="AlphaFoldDB" id="A0A6A7AT24"/>
<dbReference type="OrthoDB" id="2896980at2759"/>
<keyword evidence="2" id="KW-1185">Reference proteome</keyword>
<accession>A0A6A7AT24</accession>
<sequence length="157" mass="17991">RFDLRFAKTSSSINGTDACIAILEYKRRNYIEYTDFAPALLEDMSTVETVKAKKAAVGASKTHLKRDALQYTKHLAAYAHQPKCRHVALFNWDYLLLFDFFKISEQQSFPDYGVSITAGDEAKVAWVQERLPGKQYMEVGKIRKVMLGWIIQAFEEA</sequence>